<dbReference type="InterPro" id="IPR050639">
    <property type="entry name" value="SSR_resolvase"/>
</dbReference>
<organism evidence="3 4">
    <name type="scientific">Neobacillus cucumis</name>
    <dbReference type="NCBI Taxonomy" id="1740721"/>
    <lineage>
        <taxon>Bacteria</taxon>
        <taxon>Bacillati</taxon>
        <taxon>Bacillota</taxon>
        <taxon>Bacilli</taxon>
        <taxon>Bacillales</taxon>
        <taxon>Bacillaceae</taxon>
        <taxon>Neobacillus</taxon>
    </lineage>
</organism>
<evidence type="ECO:0000313" key="4">
    <source>
        <dbReference type="Proteomes" id="UP000234950"/>
    </source>
</evidence>
<comment type="caution">
    <text evidence="3">The sequence shown here is derived from an EMBL/GenBank/DDBJ whole genome shotgun (WGS) entry which is preliminary data.</text>
</comment>
<dbReference type="PANTHER" id="PTHR30461">
    <property type="entry name" value="DNA-INVERTASE FROM LAMBDOID PROPHAGE"/>
    <property type="match status" value="1"/>
</dbReference>
<dbReference type="EMBL" id="PGVE01000086">
    <property type="protein sequence ID" value="PLS01937.1"/>
    <property type="molecule type" value="Genomic_DNA"/>
</dbReference>
<proteinExistence type="inferred from homology"/>
<dbReference type="GO" id="GO:0000150">
    <property type="term" value="F:DNA strand exchange activity"/>
    <property type="evidence" value="ECO:0007669"/>
    <property type="project" value="InterPro"/>
</dbReference>
<dbReference type="InterPro" id="IPR036162">
    <property type="entry name" value="Resolvase-like_N_sf"/>
</dbReference>
<dbReference type="Proteomes" id="UP000234950">
    <property type="component" value="Unassembled WGS sequence"/>
</dbReference>
<dbReference type="SUPFAM" id="SSF53041">
    <property type="entry name" value="Resolvase-like"/>
    <property type="match status" value="1"/>
</dbReference>
<keyword evidence="4" id="KW-1185">Reference proteome</keyword>
<dbReference type="AlphaFoldDB" id="A0A2N5H8V0"/>
<evidence type="ECO:0000256" key="1">
    <source>
        <dbReference type="ARBA" id="ARBA00009913"/>
    </source>
</evidence>
<name>A0A2N5H8V0_9BACI</name>
<dbReference type="PROSITE" id="PS51736">
    <property type="entry name" value="RECOMBINASES_3"/>
    <property type="match status" value="1"/>
</dbReference>
<sequence length="206" mass="24095">MTVKAYGRVSSEQQDWTRQLLKFKELGIEDKNIFMDKATGKNFDREQYQAMKGSLEVGDILYLDDLDRLGRDYDLIKEEWHEITKKIKADIVVLSNQEIFDSRKFKAMGGIGKLLEDQFLSMLAYVAEQERKKMLQRQKEGIAIAKTTGKYKGKPRKYTEKNDSLMHAVELYKQGNKTVKEIISITKISRSSFYEYLKENNIQRNV</sequence>
<protein>
    <submittedName>
        <fullName evidence="3">Recombinase</fullName>
    </submittedName>
</protein>
<reference evidence="3 4" key="1">
    <citation type="submission" date="2017-11" db="EMBL/GenBank/DDBJ databases">
        <title>Comparitive Functional Genomics of Dry Heat Resistant strains isolated from the Viking Spacecraft.</title>
        <authorList>
            <person name="Seuylemezian A."/>
            <person name="Cooper K."/>
            <person name="Vaishampayan P."/>
        </authorList>
    </citation>
    <scope>NUCLEOTIDE SEQUENCE [LARGE SCALE GENOMIC DNA]</scope>
    <source>
        <strain evidence="3 4">V32-6</strain>
    </source>
</reference>
<dbReference type="RefSeq" id="WP_101650696.1">
    <property type="nucleotide sequence ID" value="NZ_PGVE01000086.1"/>
</dbReference>
<dbReference type="InterPro" id="IPR006120">
    <property type="entry name" value="Resolvase_HTH_dom"/>
</dbReference>
<dbReference type="CDD" id="cd03768">
    <property type="entry name" value="SR_ResInv"/>
    <property type="match status" value="1"/>
</dbReference>
<dbReference type="SMART" id="SM00857">
    <property type="entry name" value="Resolvase"/>
    <property type="match status" value="1"/>
</dbReference>
<dbReference type="PANTHER" id="PTHR30461:SF26">
    <property type="entry name" value="RESOLVASE HOMOLOG YNEB"/>
    <property type="match status" value="1"/>
</dbReference>
<accession>A0A2N5H8V0</accession>
<dbReference type="InterPro" id="IPR006119">
    <property type="entry name" value="Resolv_N"/>
</dbReference>
<dbReference type="GO" id="GO:0003677">
    <property type="term" value="F:DNA binding"/>
    <property type="evidence" value="ECO:0007669"/>
    <property type="project" value="InterPro"/>
</dbReference>
<dbReference type="Pfam" id="PF00239">
    <property type="entry name" value="Resolvase"/>
    <property type="match status" value="1"/>
</dbReference>
<dbReference type="Gene3D" id="3.40.50.1390">
    <property type="entry name" value="Resolvase, N-terminal catalytic domain"/>
    <property type="match status" value="1"/>
</dbReference>
<gene>
    <name evidence="3" type="ORF">CVD27_22740</name>
</gene>
<evidence type="ECO:0000259" key="2">
    <source>
        <dbReference type="PROSITE" id="PS51736"/>
    </source>
</evidence>
<evidence type="ECO:0000313" key="3">
    <source>
        <dbReference type="EMBL" id="PLS01937.1"/>
    </source>
</evidence>
<dbReference type="Pfam" id="PF02796">
    <property type="entry name" value="HTH_7"/>
    <property type="match status" value="1"/>
</dbReference>
<comment type="similarity">
    <text evidence="1">Belongs to the site-specific recombinase resolvase family.</text>
</comment>
<dbReference type="OrthoDB" id="9797501at2"/>
<feature type="domain" description="Resolvase/invertase-type recombinase catalytic" evidence="2">
    <location>
        <begin position="2"/>
        <end position="149"/>
    </location>
</feature>
<dbReference type="Gene3D" id="1.10.10.60">
    <property type="entry name" value="Homeodomain-like"/>
    <property type="match status" value="1"/>
</dbReference>